<dbReference type="EMBL" id="BAAAZP010000027">
    <property type="protein sequence ID" value="GAA3654940.1"/>
    <property type="molecule type" value="Genomic_DNA"/>
</dbReference>
<evidence type="ECO:0000313" key="2">
    <source>
        <dbReference type="EMBL" id="GAA3654940.1"/>
    </source>
</evidence>
<evidence type="ECO:0000313" key="3">
    <source>
        <dbReference type="Proteomes" id="UP001500902"/>
    </source>
</evidence>
<keyword evidence="1" id="KW-0233">DNA recombination</keyword>
<dbReference type="SUPFAM" id="SSF56349">
    <property type="entry name" value="DNA breaking-rejoining enzymes"/>
    <property type="match status" value="1"/>
</dbReference>
<evidence type="ECO:0000256" key="1">
    <source>
        <dbReference type="ARBA" id="ARBA00023172"/>
    </source>
</evidence>
<dbReference type="Gene3D" id="1.10.443.10">
    <property type="entry name" value="Intergrase catalytic core"/>
    <property type="match status" value="1"/>
</dbReference>
<evidence type="ECO:0008006" key="4">
    <source>
        <dbReference type="Google" id="ProtNLM"/>
    </source>
</evidence>
<gene>
    <name evidence="2" type="ORF">GCM10022224_017500</name>
</gene>
<accession>A0ABP7BAT4</accession>
<dbReference type="Proteomes" id="UP001500902">
    <property type="component" value="Unassembled WGS sequence"/>
</dbReference>
<reference evidence="3" key="1">
    <citation type="journal article" date="2019" name="Int. J. Syst. Evol. Microbiol.">
        <title>The Global Catalogue of Microorganisms (GCM) 10K type strain sequencing project: providing services to taxonomists for standard genome sequencing and annotation.</title>
        <authorList>
            <consortium name="The Broad Institute Genomics Platform"/>
            <consortium name="The Broad Institute Genome Sequencing Center for Infectious Disease"/>
            <person name="Wu L."/>
            <person name="Ma J."/>
        </authorList>
    </citation>
    <scope>NUCLEOTIDE SEQUENCE [LARGE SCALE GENOMIC DNA]</scope>
    <source>
        <strain evidence="3">JCM 16904</strain>
    </source>
</reference>
<keyword evidence="3" id="KW-1185">Reference proteome</keyword>
<sequence>MARDSDIVITFIPSVYMMMYIKVGVPPQVVRDIVGHSDVEVAMTIYAHASLDDKRTALRRLGDALGWPAAFRAEDQARSVTPLSSVLPLHPIAENTNVVEPPTFQVPRDPLSSTIVGAEFP</sequence>
<protein>
    <recommendedName>
        <fullName evidence="4">Phage integrase family protein</fullName>
    </recommendedName>
</protein>
<dbReference type="InterPro" id="IPR011010">
    <property type="entry name" value="DNA_brk_join_enz"/>
</dbReference>
<name>A0ABP7BAT4_9ACTN</name>
<organism evidence="2 3">
    <name type="scientific">Nonomuraea antimicrobica</name>
    <dbReference type="NCBI Taxonomy" id="561173"/>
    <lineage>
        <taxon>Bacteria</taxon>
        <taxon>Bacillati</taxon>
        <taxon>Actinomycetota</taxon>
        <taxon>Actinomycetes</taxon>
        <taxon>Streptosporangiales</taxon>
        <taxon>Streptosporangiaceae</taxon>
        <taxon>Nonomuraea</taxon>
    </lineage>
</organism>
<dbReference type="InterPro" id="IPR013762">
    <property type="entry name" value="Integrase-like_cat_sf"/>
</dbReference>
<proteinExistence type="predicted"/>
<comment type="caution">
    <text evidence="2">The sequence shown here is derived from an EMBL/GenBank/DDBJ whole genome shotgun (WGS) entry which is preliminary data.</text>
</comment>